<dbReference type="AlphaFoldDB" id="A0AA39NQX4"/>
<evidence type="ECO:0000256" key="2">
    <source>
        <dbReference type="ARBA" id="ARBA00007262"/>
    </source>
</evidence>
<dbReference type="GeneID" id="85359869"/>
<comment type="similarity">
    <text evidence="2">Belongs to the IFI6/IFI27 family.</text>
</comment>
<evidence type="ECO:0000313" key="8">
    <source>
        <dbReference type="EMBL" id="KAK0470045.1"/>
    </source>
</evidence>
<dbReference type="InterPro" id="IPR038213">
    <property type="entry name" value="IFI6/IFI27-like_sf"/>
</dbReference>
<keyword evidence="5 7" id="KW-0472">Membrane</keyword>
<dbReference type="Pfam" id="PF06140">
    <property type="entry name" value="Ifi-6-16"/>
    <property type="match status" value="1"/>
</dbReference>
<comment type="subcellular location">
    <subcellularLocation>
        <location evidence="1">Membrane</location>
        <topology evidence="1">Multi-pass membrane protein</topology>
    </subcellularLocation>
</comment>
<dbReference type="Gene3D" id="6.10.110.10">
    <property type="match status" value="1"/>
</dbReference>
<keyword evidence="9" id="KW-1185">Reference proteome</keyword>
<evidence type="ECO:0000256" key="4">
    <source>
        <dbReference type="ARBA" id="ARBA00022989"/>
    </source>
</evidence>
<dbReference type="PANTHER" id="PTHR16932:SF18">
    <property type="entry name" value="INTERFERON, ALPHA-INDUCIBLE PROTEIN 27-LIKE 2"/>
    <property type="match status" value="1"/>
</dbReference>
<reference evidence="8" key="1">
    <citation type="submission" date="2023-06" db="EMBL/GenBank/DDBJ databases">
        <authorList>
            <consortium name="Lawrence Berkeley National Laboratory"/>
            <person name="Ahrendt S."/>
            <person name="Sahu N."/>
            <person name="Indic B."/>
            <person name="Wong-Bajracharya J."/>
            <person name="Merenyi Z."/>
            <person name="Ke H.-M."/>
            <person name="Monk M."/>
            <person name="Kocsube S."/>
            <person name="Drula E."/>
            <person name="Lipzen A."/>
            <person name="Balint B."/>
            <person name="Henrissat B."/>
            <person name="Andreopoulos B."/>
            <person name="Martin F.M."/>
            <person name="Harder C.B."/>
            <person name="Rigling D."/>
            <person name="Ford K.L."/>
            <person name="Foster G.D."/>
            <person name="Pangilinan J."/>
            <person name="Papanicolaou A."/>
            <person name="Barry K."/>
            <person name="LaButti K."/>
            <person name="Viragh M."/>
            <person name="Koriabine M."/>
            <person name="Yan M."/>
            <person name="Riley R."/>
            <person name="Champramary S."/>
            <person name="Plett K.L."/>
            <person name="Tsai I.J."/>
            <person name="Slot J."/>
            <person name="Sipos G."/>
            <person name="Plett J."/>
            <person name="Nagy L.G."/>
            <person name="Grigoriev I.V."/>
        </authorList>
    </citation>
    <scope>NUCLEOTIDE SEQUENCE</scope>
    <source>
        <strain evidence="8">CCBAS 213</strain>
    </source>
</reference>
<evidence type="ECO:0000256" key="5">
    <source>
        <dbReference type="ARBA" id="ARBA00023136"/>
    </source>
</evidence>
<comment type="caution">
    <text evidence="8">The sequence shown here is derived from an EMBL/GenBank/DDBJ whole genome shotgun (WGS) entry which is preliminary data.</text>
</comment>
<dbReference type="RefSeq" id="XP_060339838.1">
    <property type="nucleotide sequence ID" value="XM_060476321.1"/>
</dbReference>
<dbReference type="EMBL" id="JAUEPS010000001">
    <property type="protein sequence ID" value="KAK0470045.1"/>
    <property type="molecule type" value="Genomic_DNA"/>
</dbReference>
<sequence length="117" mass="11093">MPSPPQNWIIGAAVGVVLAPVIVPPALGLVGFSAAGPVAGTFAAAAQSGIGNVAAGSTFAVVQSMAMGGAIPAGVYAVSGIIGGIAGWAGGWFGGDEPEPDAADAEDGANSNTTEET</sequence>
<name>A0AA39NQX4_ARMTA</name>
<evidence type="ECO:0000256" key="6">
    <source>
        <dbReference type="SAM" id="MobiDB-lite"/>
    </source>
</evidence>
<dbReference type="PANTHER" id="PTHR16932">
    <property type="entry name" value="INTERFERON ALPHA-INDUCIBLE PROTEIN 27"/>
    <property type="match status" value="1"/>
</dbReference>
<accession>A0AA39NQX4</accession>
<dbReference type="Proteomes" id="UP001175211">
    <property type="component" value="Unassembled WGS sequence"/>
</dbReference>
<keyword evidence="4 7" id="KW-1133">Transmembrane helix</keyword>
<feature type="transmembrane region" description="Helical" evidence="7">
    <location>
        <begin position="7"/>
        <end position="32"/>
    </location>
</feature>
<keyword evidence="3 7" id="KW-0812">Transmembrane</keyword>
<feature type="region of interest" description="Disordered" evidence="6">
    <location>
        <begin position="92"/>
        <end position="117"/>
    </location>
</feature>
<dbReference type="GO" id="GO:0016020">
    <property type="term" value="C:membrane"/>
    <property type="evidence" value="ECO:0007669"/>
    <property type="project" value="UniProtKB-SubCell"/>
</dbReference>
<feature type="transmembrane region" description="Helical" evidence="7">
    <location>
        <begin position="38"/>
        <end position="62"/>
    </location>
</feature>
<proteinExistence type="inferred from homology"/>
<dbReference type="InterPro" id="IPR009311">
    <property type="entry name" value="IFI6/IFI27-like"/>
</dbReference>
<evidence type="ECO:0000256" key="3">
    <source>
        <dbReference type="ARBA" id="ARBA00022692"/>
    </source>
</evidence>
<organism evidence="8 9">
    <name type="scientific">Armillaria tabescens</name>
    <name type="common">Ringless honey mushroom</name>
    <name type="synonym">Agaricus tabescens</name>
    <dbReference type="NCBI Taxonomy" id="1929756"/>
    <lineage>
        <taxon>Eukaryota</taxon>
        <taxon>Fungi</taxon>
        <taxon>Dikarya</taxon>
        <taxon>Basidiomycota</taxon>
        <taxon>Agaricomycotina</taxon>
        <taxon>Agaricomycetes</taxon>
        <taxon>Agaricomycetidae</taxon>
        <taxon>Agaricales</taxon>
        <taxon>Marasmiineae</taxon>
        <taxon>Physalacriaceae</taxon>
        <taxon>Desarmillaria</taxon>
    </lineage>
</organism>
<protein>
    <submittedName>
        <fullName evidence="8">Uncharacterized protein</fullName>
    </submittedName>
</protein>
<evidence type="ECO:0000256" key="1">
    <source>
        <dbReference type="ARBA" id="ARBA00004141"/>
    </source>
</evidence>
<evidence type="ECO:0000256" key="7">
    <source>
        <dbReference type="SAM" id="Phobius"/>
    </source>
</evidence>
<feature type="compositionally biased region" description="Acidic residues" evidence="6">
    <location>
        <begin position="96"/>
        <end position="107"/>
    </location>
</feature>
<evidence type="ECO:0000313" key="9">
    <source>
        <dbReference type="Proteomes" id="UP001175211"/>
    </source>
</evidence>
<gene>
    <name evidence="8" type="ORF">EV420DRAFT_1634481</name>
</gene>
<feature type="transmembrane region" description="Helical" evidence="7">
    <location>
        <begin position="74"/>
        <end position="93"/>
    </location>
</feature>